<dbReference type="InterPro" id="IPR011659">
    <property type="entry name" value="WD40"/>
</dbReference>
<dbReference type="PANTHER" id="PTHR11731:SF193">
    <property type="entry name" value="DIPEPTIDYL PEPTIDASE 9"/>
    <property type="match status" value="1"/>
</dbReference>
<dbReference type="PANTHER" id="PTHR11731">
    <property type="entry name" value="PROTEASE FAMILY S9B,C DIPEPTIDYL-PEPTIDASE IV-RELATED"/>
    <property type="match status" value="1"/>
</dbReference>
<dbReference type="InterPro" id="IPR002469">
    <property type="entry name" value="Peptidase_S9B_N"/>
</dbReference>
<dbReference type="Gene3D" id="3.40.50.1820">
    <property type="entry name" value="alpha/beta hydrolase"/>
    <property type="match status" value="1"/>
</dbReference>
<evidence type="ECO:0000313" key="3">
    <source>
        <dbReference type="EMBL" id="CAB4787477.1"/>
    </source>
</evidence>
<organism evidence="3">
    <name type="scientific">freshwater metagenome</name>
    <dbReference type="NCBI Taxonomy" id="449393"/>
    <lineage>
        <taxon>unclassified sequences</taxon>
        <taxon>metagenomes</taxon>
        <taxon>ecological metagenomes</taxon>
    </lineage>
</organism>
<name>A0A6J6WZQ8_9ZZZZ</name>
<dbReference type="SUPFAM" id="SSF53474">
    <property type="entry name" value="alpha/beta-Hydrolases"/>
    <property type="match status" value="1"/>
</dbReference>
<accession>A0A6J6WZQ8</accession>
<dbReference type="InterPro" id="IPR001375">
    <property type="entry name" value="Peptidase_S9_cat"/>
</dbReference>
<sequence>MNTTASTDTYPRQYSRTQRLSLGEPRNITISPDGQSVLFLRSRSGSDPVNCLWHLDVESKKETLIADPLIMIAGSDDQDLPPAEKARRERLREGAGGITAYSTDAQAQRFTCSLGGRLFIGETSGPLTREITTTSLVFDPRLSPDGSMIGFVSAASLHVITAQGQTQLSIDPADMGESETVTWGSADFIAAEEMGRYRGFWWSPDSQHLAVCRVENSPVQTWHIADPAHPERTPQVMRYPAAGTDNALVTLAVFSHDGATRTDITWDNTVFPYLADVTWTSPTRLLIAVQSRDQKDLVVYEVNASSGAINELCREHHDRWVDLVSGAPTMLDDEQLVMVLDRQGSKRLLLDGVALTPASLNVRSVISAVDADIIFMANEIEHPESVSAWRWNTAGLQCLTPDGGTHSMWRGSSTRVIRSSSTTQSRAIIKVHSAHGEHIITSYAEEPLVQPHVTFIRAGVRRIPCALILPRNVKPGTKLPVLMDPYGGPGHERVVDSYAAHCTSQWFADQGFAVLVVDGRGTPGLGTEWERAVHHDLATVVLEDQVDALRAVAELHPELDLTRVGIRGWSFGGYLAALAVLRRPDIFHSAIAGAPVTDWRLYDTHYTERFLGNPSVDDGPYEATSLINEAQNLQRPLLLVHGLADDNVVAAHTLQLSSALLAAGKPHEVLPLSGVTHMTPQPVVAENLLLHQLDFLRRTL</sequence>
<dbReference type="InterPro" id="IPR050278">
    <property type="entry name" value="Serine_Prot_S9B/DPPIV"/>
</dbReference>
<dbReference type="GO" id="GO:0008239">
    <property type="term" value="F:dipeptidyl-peptidase activity"/>
    <property type="evidence" value="ECO:0007669"/>
    <property type="project" value="TreeGrafter"/>
</dbReference>
<dbReference type="EMBL" id="CAEZZV010000181">
    <property type="protein sequence ID" value="CAB4787477.1"/>
    <property type="molecule type" value="Genomic_DNA"/>
</dbReference>
<reference evidence="3" key="1">
    <citation type="submission" date="2020-05" db="EMBL/GenBank/DDBJ databases">
        <authorList>
            <person name="Chiriac C."/>
            <person name="Salcher M."/>
            <person name="Ghai R."/>
            <person name="Kavagutti S V."/>
        </authorList>
    </citation>
    <scope>NUCLEOTIDE SEQUENCE</scope>
</reference>
<gene>
    <name evidence="3" type="ORF">UFOPK2921_01219</name>
</gene>
<evidence type="ECO:0000259" key="1">
    <source>
        <dbReference type="Pfam" id="PF00326"/>
    </source>
</evidence>
<dbReference type="Pfam" id="PF00930">
    <property type="entry name" value="DPPIV_N"/>
    <property type="match status" value="1"/>
</dbReference>
<dbReference type="Gene3D" id="2.140.10.30">
    <property type="entry name" value="Dipeptidylpeptidase IV, N-terminal domain"/>
    <property type="match status" value="1"/>
</dbReference>
<feature type="domain" description="Dipeptidylpeptidase IV N-terminal" evidence="2">
    <location>
        <begin position="108"/>
        <end position="408"/>
    </location>
</feature>
<evidence type="ECO:0000259" key="2">
    <source>
        <dbReference type="Pfam" id="PF00930"/>
    </source>
</evidence>
<proteinExistence type="predicted"/>
<protein>
    <submittedName>
        <fullName evidence="3">Unannotated protein</fullName>
    </submittedName>
</protein>
<dbReference type="Pfam" id="PF00326">
    <property type="entry name" value="Peptidase_S9"/>
    <property type="match status" value="1"/>
</dbReference>
<dbReference type="AlphaFoldDB" id="A0A6J6WZQ8"/>
<dbReference type="Pfam" id="PF07676">
    <property type="entry name" value="PD40"/>
    <property type="match status" value="1"/>
</dbReference>
<dbReference type="GO" id="GO:0006508">
    <property type="term" value="P:proteolysis"/>
    <property type="evidence" value="ECO:0007669"/>
    <property type="project" value="InterPro"/>
</dbReference>
<dbReference type="InterPro" id="IPR029058">
    <property type="entry name" value="AB_hydrolase_fold"/>
</dbReference>
<dbReference type="SUPFAM" id="SSF82171">
    <property type="entry name" value="DPP6 N-terminal domain-like"/>
    <property type="match status" value="1"/>
</dbReference>
<dbReference type="GO" id="GO:0008236">
    <property type="term" value="F:serine-type peptidase activity"/>
    <property type="evidence" value="ECO:0007669"/>
    <property type="project" value="InterPro"/>
</dbReference>
<feature type="domain" description="Peptidase S9 prolyl oligopeptidase catalytic" evidence="1">
    <location>
        <begin position="504"/>
        <end position="699"/>
    </location>
</feature>